<protein>
    <submittedName>
        <fullName evidence="1">Uncharacterized protein</fullName>
    </submittedName>
</protein>
<proteinExistence type="predicted"/>
<evidence type="ECO:0000313" key="1">
    <source>
        <dbReference type="EMBL" id="SVD95349.1"/>
    </source>
</evidence>
<name>A0A382ZJH8_9ZZZZ</name>
<accession>A0A382ZJH8</accession>
<dbReference type="AlphaFoldDB" id="A0A382ZJH8"/>
<reference evidence="1" key="1">
    <citation type="submission" date="2018-05" db="EMBL/GenBank/DDBJ databases">
        <authorList>
            <person name="Lanie J.A."/>
            <person name="Ng W.-L."/>
            <person name="Kazmierczak K.M."/>
            <person name="Andrzejewski T.M."/>
            <person name="Davidsen T.M."/>
            <person name="Wayne K.J."/>
            <person name="Tettelin H."/>
            <person name="Glass J.I."/>
            <person name="Rusch D."/>
            <person name="Podicherti R."/>
            <person name="Tsui H.-C.T."/>
            <person name="Winkler M.E."/>
        </authorList>
    </citation>
    <scope>NUCLEOTIDE SEQUENCE</scope>
</reference>
<organism evidence="1">
    <name type="scientific">marine metagenome</name>
    <dbReference type="NCBI Taxonomy" id="408172"/>
    <lineage>
        <taxon>unclassified sequences</taxon>
        <taxon>metagenomes</taxon>
        <taxon>ecological metagenomes</taxon>
    </lineage>
</organism>
<sequence>MFGFCVAWAEQRVMPIMKWSKMDLMFRLVVSDWTTYKVVFFGVKNIKNQST</sequence>
<dbReference type="EMBL" id="UINC01184233">
    <property type="protein sequence ID" value="SVD95349.1"/>
    <property type="molecule type" value="Genomic_DNA"/>
</dbReference>
<gene>
    <name evidence="1" type="ORF">METZ01_LOCUS448203</name>
</gene>